<feature type="transmembrane region" description="Helical" evidence="1">
    <location>
        <begin position="172"/>
        <end position="191"/>
    </location>
</feature>
<feature type="transmembrane region" description="Helical" evidence="1">
    <location>
        <begin position="82"/>
        <end position="102"/>
    </location>
</feature>
<evidence type="ECO:0000313" key="3">
    <source>
        <dbReference type="EMBL" id="MEV4682963.1"/>
    </source>
</evidence>
<dbReference type="InterPro" id="IPR006976">
    <property type="entry name" value="VanZ-like"/>
</dbReference>
<evidence type="ECO:0000256" key="1">
    <source>
        <dbReference type="SAM" id="Phobius"/>
    </source>
</evidence>
<keyword evidence="4" id="KW-1185">Reference proteome</keyword>
<dbReference type="Proteomes" id="UP001552521">
    <property type="component" value="Unassembled WGS sequence"/>
</dbReference>
<dbReference type="RefSeq" id="WP_364595709.1">
    <property type="nucleotide sequence ID" value="NZ_JBFAQK010000026.1"/>
</dbReference>
<accession>A0ABV3HXE8</accession>
<gene>
    <name evidence="3" type="ORF">AB0K36_19495</name>
</gene>
<protein>
    <submittedName>
        <fullName evidence="3">VanZ family protein</fullName>
    </submittedName>
</protein>
<feature type="transmembrane region" description="Helical" evidence="1">
    <location>
        <begin position="109"/>
        <end position="130"/>
    </location>
</feature>
<feature type="transmembrane region" description="Helical" evidence="1">
    <location>
        <begin position="142"/>
        <end position="160"/>
    </location>
</feature>
<sequence length="456" mass="49389">MIEAVFQDHLTFLALAVAATLATGVVVCLIAARRVDRVRAVLYGLWASSTIGPIILTTWGGSGTRTLACTVDPAVTEAFTTTQGQLNILLFTPFGLFAALATRRPVFSAGLGILFTASVETAQAAMPYVARLCDTDDLATNAAGVLIGVIVGTLTCRIAPGGTPLAPFVVRRAVIAGTATSLIIVAVWATAIEPVRAVLPTEVPIASVQQVQALDTALEAAFDDAYVVKEANFHHNVEGPDTINTPLPGGFAELTWPDREKLTIHFTPTNHGEGTHAYRIPGTSKPVRTAEEAQEVATLFAQRRMPWALRDSNVRTWPIDANDDSLGWVVEWRRWQGKLLMPMRLDIVIEPSGRLTGLIARDVDDPKLPRIEINKDEAWQAFESHHKIKPGQAERAEPVYLVEREGDEWRVHWRLAARQENTLFAAIVDATTGKVLKPSAVPAGGEQPAEEGVEDP</sequence>
<proteinExistence type="predicted"/>
<feature type="domain" description="VanZ-like" evidence="2">
    <location>
        <begin position="85"/>
        <end position="151"/>
    </location>
</feature>
<reference evidence="3 4" key="1">
    <citation type="submission" date="2024-06" db="EMBL/GenBank/DDBJ databases">
        <title>The Natural Products Discovery Center: Release of the First 8490 Sequenced Strains for Exploring Actinobacteria Biosynthetic Diversity.</title>
        <authorList>
            <person name="Kalkreuter E."/>
            <person name="Kautsar S.A."/>
            <person name="Yang D."/>
            <person name="Bader C.D."/>
            <person name="Teijaro C.N."/>
            <person name="Fluegel L."/>
            <person name="Davis C.M."/>
            <person name="Simpson J.R."/>
            <person name="Lauterbach L."/>
            <person name="Steele A.D."/>
            <person name="Gui C."/>
            <person name="Meng S."/>
            <person name="Li G."/>
            <person name="Viehrig K."/>
            <person name="Ye F."/>
            <person name="Su P."/>
            <person name="Kiefer A.F."/>
            <person name="Nichols A."/>
            <person name="Cepeda A.J."/>
            <person name="Yan W."/>
            <person name="Fan B."/>
            <person name="Jiang Y."/>
            <person name="Adhikari A."/>
            <person name="Zheng C.-J."/>
            <person name="Schuster L."/>
            <person name="Cowan T.M."/>
            <person name="Smanski M.J."/>
            <person name="Chevrette M.G."/>
            <person name="De Carvalho L.P.S."/>
            <person name="Shen B."/>
        </authorList>
    </citation>
    <scope>NUCLEOTIDE SEQUENCE [LARGE SCALE GENOMIC DNA]</scope>
    <source>
        <strain evidence="3 4">NPDC049344</strain>
    </source>
</reference>
<name>A0ABV3HXE8_9ACTN</name>
<organism evidence="3 4">
    <name type="scientific">Streptomyces kurssanovii</name>
    <dbReference type="NCBI Taxonomy" id="67312"/>
    <lineage>
        <taxon>Bacteria</taxon>
        <taxon>Bacillati</taxon>
        <taxon>Actinomycetota</taxon>
        <taxon>Actinomycetes</taxon>
        <taxon>Kitasatosporales</taxon>
        <taxon>Streptomycetaceae</taxon>
        <taxon>Streptomyces</taxon>
    </lineage>
</organism>
<feature type="transmembrane region" description="Helical" evidence="1">
    <location>
        <begin position="41"/>
        <end position="62"/>
    </location>
</feature>
<keyword evidence="1" id="KW-0472">Membrane</keyword>
<dbReference type="EMBL" id="JBFAQK010000026">
    <property type="protein sequence ID" value="MEV4682963.1"/>
    <property type="molecule type" value="Genomic_DNA"/>
</dbReference>
<dbReference type="Pfam" id="PF04892">
    <property type="entry name" value="VanZ"/>
    <property type="match status" value="1"/>
</dbReference>
<keyword evidence="1" id="KW-1133">Transmembrane helix</keyword>
<feature type="transmembrane region" description="Helical" evidence="1">
    <location>
        <begin position="12"/>
        <end position="32"/>
    </location>
</feature>
<evidence type="ECO:0000313" key="4">
    <source>
        <dbReference type="Proteomes" id="UP001552521"/>
    </source>
</evidence>
<keyword evidence="1" id="KW-0812">Transmembrane</keyword>
<comment type="caution">
    <text evidence="3">The sequence shown here is derived from an EMBL/GenBank/DDBJ whole genome shotgun (WGS) entry which is preliminary data.</text>
</comment>
<evidence type="ECO:0000259" key="2">
    <source>
        <dbReference type="Pfam" id="PF04892"/>
    </source>
</evidence>